<dbReference type="EMBL" id="BARV01008722">
    <property type="protein sequence ID" value="GAI07361.1"/>
    <property type="molecule type" value="Genomic_DNA"/>
</dbReference>
<organism evidence="1">
    <name type="scientific">marine sediment metagenome</name>
    <dbReference type="NCBI Taxonomy" id="412755"/>
    <lineage>
        <taxon>unclassified sequences</taxon>
        <taxon>metagenomes</taxon>
        <taxon>ecological metagenomes</taxon>
    </lineage>
</organism>
<gene>
    <name evidence="1" type="ORF">S06H3_17455</name>
</gene>
<sequence length="82" mass="8900">MPNGLIDPILRRKIKEYQPPPGEEYYIPPTRQPTIPAWMQPPPLAAQILGPAGYILPGALEQAEKAFTGVGAALTAPFRPLP</sequence>
<feature type="non-terminal residue" evidence="1">
    <location>
        <position position="82"/>
    </location>
</feature>
<proteinExistence type="predicted"/>
<accession>X1LNF6</accession>
<protein>
    <submittedName>
        <fullName evidence="1">Uncharacterized protein</fullName>
    </submittedName>
</protein>
<comment type="caution">
    <text evidence="1">The sequence shown here is derived from an EMBL/GenBank/DDBJ whole genome shotgun (WGS) entry which is preliminary data.</text>
</comment>
<reference evidence="1" key="1">
    <citation type="journal article" date="2014" name="Front. Microbiol.">
        <title>High frequency of phylogenetically diverse reductive dehalogenase-homologous genes in deep subseafloor sedimentary metagenomes.</title>
        <authorList>
            <person name="Kawai M."/>
            <person name="Futagami T."/>
            <person name="Toyoda A."/>
            <person name="Takaki Y."/>
            <person name="Nishi S."/>
            <person name="Hori S."/>
            <person name="Arai W."/>
            <person name="Tsubouchi T."/>
            <person name="Morono Y."/>
            <person name="Uchiyama I."/>
            <person name="Ito T."/>
            <person name="Fujiyama A."/>
            <person name="Inagaki F."/>
            <person name="Takami H."/>
        </authorList>
    </citation>
    <scope>NUCLEOTIDE SEQUENCE</scope>
    <source>
        <strain evidence="1">Expedition CK06-06</strain>
    </source>
</reference>
<name>X1LNF6_9ZZZZ</name>
<evidence type="ECO:0000313" key="1">
    <source>
        <dbReference type="EMBL" id="GAI07361.1"/>
    </source>
</evidence>
<dbReference type="AlphaFoldDB" id="X1LNF6"/>